<gene>
    <name evidence="8" type="ORF">ACFSUN_10270</name>
</gene>
<keyword evidence="9" id="KW-1185">Reference proteome</keyword>
<comment type="caution">
    <text evidence="8">The sequence shown here is derived from an EMBL/GenBank/DDBJ whole genome shotgun (WGS) entry which is preliminary data.</text>
</comment>
<keyword evidence="2" id="KW-0963">Cytoplasm</keyword>
<keyword evidence="4" id="KW-0143">Chaperone</keyword>
<dbReference type="RefSeq" id="WP_379561923.1">
    <property type="nucleotide sequence ID" value="NZ_JBHUMX010000035.1"/>
</dbReference>
<evidence type="ECO:0000256" key="5">
    <source>
        <dbReference type="ARBA" id="ARBA00093765"/>
    </source>
</evidence>
<keyword evidence="8" id="KW-0282">Flagellum</keyword>
<dbReference type="EMBL" id="JBHUMX010000035">
    <property type="protein sequence ID" value="MFD2629161.1"/>
    <property type="molecule type" value="Genomic_DNA"/>
</dbReference>
<keyword evidence="3" id="KW-1005">Bacterial flagellum biogenesis</keyword>
<organism evidence="8 9">
    <name type="scientific">Oceanobacillus kapialis</name>
    <dbReference type="NCBI Taxonomy" id="481353"/>
    <lineage>
        <taxon>Bacteria</taxon>
        <taxon>Bacillati</taxon>
        <taxon>Bacillota</taxon>
        <taxon>Bacilli</taxon>
        <taxon>Bacillales</taxon>
        <taxon>Bacillaceae</taxon>
        <taxon>Oceanobacillus</taxon>
    </lineage>
</organism>
<keyword evidence="8" id="KW-0969">Cilium</keyword>
<evidence type="ECO:0000256" key="1">
    <source>
        <dbReference type="ARBA" id="ARBA00004514"/>
    </source>
</evidence>
<comment type="function">
    <text evidence="5">May act as an export chaperone for the filament capping protein FliD.</text>
</comment>
<comment type="similarity">
    <text evidence="6">Belongs to the bacillales FliT family.</text>
</comment>
<evidence type="ECO:0000313" key="8">
    <source>
        <dbReference type="EMBL" id="MFD2629161.1"/>
    </source>
</evidence>
<dbReference type="Pfam" id="PF05400">
    <property type="entry name" value="FliT"/>
    <property type="match status" value="1"/>
</dbReference>
<evidence type="ECO:0000313" key="9">
    <source>
        <dbReference type="Proteomes" id="UP001597451"/>
    </source>
</evidence>
<protein>
    <recommendedName>
        <fullName evidence="7">Flagellar protein FliT</fullName>
    </recommendedName>
</protein>
<evidence type="ECO:0000256" key="4">
    <source>
        <dbReference type="ARBA" id="ARBA00023186"/>
    </source>
</evidence>
<keyword evidence="8" id="KW-0966">Cell projection</keyword>
<accession>A0ABW5Q1A0</accession>
<sequence length="117" mass="13928">MNRLEPVYEITTRLKTLLNQEITAKTREAMIEQVNQLVELRGEQLEHVTPPFSEEEKQLGQELVAMNRAIEEKMEKLFTELKTEMKQVKKQKKSNRTYINPYDKVRARDGRFMDSRN</sequence>
<dbReference type="InterPro" id="IPR008622">
    <property type="entry name" value="FliT"/>
</dbReference>
<name>A0ABW5Q1A0_9BACI</name>
<evidence type="ECO:0000256" key="3">
    <source>
        <dbReference type="ARBA" id="ARBA00022795"/>
    </source>
</evidence>
<evidence type="ECO:0000256" key="2">
    <source>
        <dbReference type="ARBA" id="ARBA00022490"/>
    </source>
</evidence>
<reference evidence="9" key="1">
    <citation type="journal article" date="2019" name="Int. J. Syst. Evol. Microbiol.">
        <title>The Global Catalogue of Microorganisms (GCM) 10K type strain sequencing project: providing services to taxonomists for standard genome sequencing and annotation.</title>
        <authorList>
            <consortium name="The Broad Institute Genomics Platform"/>
            <consortium name="The Broad Institute Genome Sequencing Center for Infectious Disease"/>
            <person name="Wu L."/>
            <person name="Ma J."/>
        </authorList>
    </citation>
    <scope>NUCLEOTIDE SEQUENCE [LARGE SCALE GENOMIC DNA]</scope>
    <source>
        <strain evidence="9">TISTR 1858</strain>
    </source>
</reference>
<proteinExistence type="inferred from homology"/>
<dbReference type="Proteomes" id="UP001597451">
    <property type="component" value="Unassembled WGS sequence"/>
</dbReference>
<evidence type="ECO:0000256" key="6">
    <source>
        <dbReference type="ARBA" id="ARBA00093785"/>
    </source>
</evidence>
<comment type="subcellular location">
    <subcellularLocation>
        <location evidence="1">Cytoplasm</location>
        <location evidence="1">Cytosol</location>
    </subcellularLocation>
</comment>
<evidence type="ECO:0000256" key="7">
    <source>
        <dbReference type="ARBA" id="ARBA00093797"/>
    </source>
</evidence>